<organism evidence="1 2">
    <name type="scientific">Phytophthora lilii</name>
    <dbReference type="NCBI Taxonomy" id="2077276"/>
    <lineage>
        <taxon>Eukaryota</taxon>
        <taxon>Sar</taxon>
        <taxon>Stramenopiles</taxon>
        <taxon>Oomycota</taxon>
        <taxon>Peronosporomycetes</taxon>
        <taxon>Peronosporales</taxon>
        <taxon>Peronosporaceae</taxon>
        <taxon>Phytophthora</taxon>
    </lineage>
</organism>
<dbReference type="EMBL" id="BSXW01001285">
    <property type="protein sequence ID" value="GMF35477.1"/>
    <property type="molecule type" value="Genomic_DNA"/>
</dbReference>
<dbReference type="AlphaFoldDB" id="A0A9W7CLQ6"/>
<reference evidence="1" key="1">
    <citation type="submission" date="2023-04" db="EMBL/GenBank/DDBJ databases">
        <title>Phytophthora lilii NBRC 32176.</title>
        <authorList>
            <person name="Ichikawa N."/>
            <person name="Sato H."/>
            <person name="Tonouchi N."/>
        </authorList>
    </citation>
    <scope>NUCLEOTIDE SEQUENCE</scope>
    <source>
        <strain evidence="1">NBRC 32176</strain>
    </source>
</reference>
<proteinExistence type="predicted"/>
<evidence type="ECO:0000313" key="2">
    <source>
        <dbReference type="Proteomes" id="UP001165083"/>
    </source>
</evidence>
<dbReference type="OrthoDB" id="10381069at2759"/>
<accession>A0A9W7CLQ6</accession>
<comment type="caution">
    <text evidence="1">The sequence shown here is derived from an EMBL/GenBank/DDBJ whole genome shotgun (WGS) entry which is preliminary data.</text>
</comment>
<evidence type="ECO:0000313" key="1">
    <source>
        <dbReference type="EMBL" id="GMF35477.1"/>
    </source>
</evidence>
<keyword evidence="2" id="KW-1185">Reference proteome</keyword>
<sequence>MVDGGVDNDVRMSDNATNTLRIDQTDRNIQAQPMTSDVGVDNSARMVDPSVNVKPLTTDVETNTPRKTNNLDTEEQVNFREWIKAFLKKYPNWVNLFERKLIEKIPNMFLVIKGL</sequence>
<gene>
    <name evidence="1" type="ORF">Plil01_001506900</name>
</gene>
<protein>
    <submittedName>
        <fullName evidence="1">Unnamed protein product</fullName>
    </submittedName>
</protein>
<name>A0A9W7CLQ6_9STRA</name>
<dbReference type="Proteomes" id="UP001165083">
    <property type="component" value="Unassembled WGS sequence"/>
</dbReference>